<feature type="non-terminal residue" evidence="2">
    <location>
        <position position="105"/>
    </location>
</feature>
<dbReference type="Pfam" id="PF09820">
    <property type="entry name" value="AAA-ATPase_like"/>
    <property type="match status" value="1"/>
</dbReference>
<proteinExistence type="predicted"/>
<dbReference type="InterPro" id="IPR018631">
    <property type="entry name" value="AAA-ATPase-like_dom"/>
</dbReference>
<dbReference type="PANTHER" id="PTHR34825:SF1">
    <property type="entry name" value="AAA-ATPASE-LIKE DOMAIN-CONTAINING PROTEIN"/>
    <property type="match status" value="1"/>
</dbReference>
<name>A0A9N9JGL3_9GLOM</name>
<dbReference type="PANTHER" id="PTHR34825">
    <property type="entry name" value="CONSERVED PROTEIN, WITH A WEAK D-GALACTARATE DEHYDRATASE/ALTRONATE HYDROLASE DOMAIN"/>
    <property type="match status" value="1"/>
</dbReference>
<evidence type="ECO:0000313" key="3">
    <source>
        <dbReference type="Proteomes" id="UP000789508"/>
    </source>
</evidence>
<dbReference type="AlphaFoldDB" id="A0A9N9JGL3"/>
<accession>A0A9N9JGL3</accession>
<comment type="caution">
    <text evidence="2">The sequence shown here is derived from an EMBL/GenBank/DDBJ whole genome shotgun (WGS) entry which is preliminary data.</text>
</comment>
<dbReference type="EMBL" id="CAJVPS010056961">
    <property type="protein sequence ID" value="CAG8778022.1"/>
    <property type="molecule type" value="Genomic_DNA"/>
</dbReference>
<evidence type="ECO:0000259" key="1">
    <source>
        <dbReference type="Pfam" id="PF09820"/>
    </source>
</evidence>
<reference evidence="2" key="1">
    <citation type="submission" date="2021-06" db="EMBL/GenBank/DDBJ databases">
        <authorList>
            <person name="Kallberg Y."/>
            <person name="Tangrot J."/>
            <person name="Rosling A."/>
        </authorList>
    </citation>
    <scope>NUCLEOTIDE SEQUENCE</scope>
    <source>
        <strain evidence="2">FL130A</strain>
    </source>
</reference>
<evidence type="ECO:0000313" key="2">
    <source>
        <dbReference type="EMBL" id="CAG8778022.1"/>
    </source>
</evidence>
<organism evidence="2 3">
    <name type="scientific">Ambispora leptoticha</name>
    <dbReference type="NCBI Taxonomy" id="144679"/>
    <lineage>
        <taxon>Eukaryota</taxon>
        <taxon>Fungi</taxon>
        <taxon>Fungi incertae sedis</taxon>
        <taxon>Mucoromycota</taxon>
        <taxon>Glomeromycotina</taxon>
        <taxon>Glomeromycetes</taxon>
        <taxon>Archaeosporales</taxon>
        <taxon>Ambisporaceae</taxon>
        <taxon>Ambispora</taxon>
    </lineage>
</organism>
<feature type="non-terminal residue" evidence="2">
    <location>
        <position position="1"/>
    </location>
</feature>
<gene>
    <name evidence="2" type="ORF">ALEPTO_LOCUS14510</name>
</gene>
<sequence length="105" mass="12056">SPNVFVGGDYSPGETDFVKFITSGTFVDKSLFIVEFMVYSVHANLITRPRRFGKSTNLSMLYTFLAPALSEEDKERRFGLFKGLKVAKFDWFIKLHFGNWPVIHV</sequence>
<keyword evidence="3" id="KW-1185">Reference proteome</keyword>
<dbReference type="OrthoDB" id="2438095at2759"/>
<dbReference type="Proteomes" id="UP000789508">
    <property type="component" value="Unassembled WGS sequence"/>
</dbReference>
<feature type="domain" description="AAA-ATPase-like" evidence="1">
    <location>
        <begin position="15"/>
        <end position="104"/>
    </location>
</feature>
<protein>
    <submittedName>
        <fullName evidence="2">4664_t:CDS:1</fullName>
    </submittedName>
</protein>